<comment type="subunit">
    <text evidence="14">SRA1 RNA exists in a ribonucleoprotein complex containing NCOA1. The RNA also forms a complex with PUS1 and RARG in the nucleus. Interacts with AR.</text>
</comment>
<evidence type="ECO:0000256" key="15">
    <source>
        <dbReference type="ARBA" id="ARBA00073527"/>
    </source>
</evidence>
<dbReference type="InterPro" id="IPR040243">
    <property type="entry name" value="Steroid_recept_RNA_1"/>
</dbReference>
<evidence type="ECO:0000256" key="11">
    <source>
        <dbReference type="ARBA" id="ARBA00023274"/>
    </source>
</evidence>
<dbReference type="Pfam" id="PF07304">
    <property type="entry name" value="SRA1"/>
    <property type="match status" value="1"/>
</dbReference>
<accession>A0A5F9C588</accession>
<dbReference type="Gene3D" id="1.20.940.10">
    <property type="entry name" value="Functional domain of the splicing factor Prp18"/>
    <property type="match status" value="1"/>
</dbReference>
<dbReference type="Ensembl" id="ENSOCUT00000059030.1">
    <property type="protein sequence ID" value="ENSOCUP00000028233.1"/>
    <property type="gene ID" value="ENSOCUG00000038529.1"/>
</dbReference>
<protein>
    <recommendedName>
        <fullName evidence="15">Steroid receptor RNA activator 1</fullName>
    </recommendedName>
    <alternativeName>
        <fullName evidence="16">Steroid receptor RNA activator protein</fullName>
    </alternativeName>
</protein>
<dbReference type="InterPro" id="IPR009917">
    <property type="entry name" value="SRA1/Sec31"/>
</dbReference>
<evidence type="ECO:0000256" key="4">
    <source>
        <dbReference type="ARBA" id="ARBA00022553"/>
    </source>
</evidence>
<evidence type="ECO:0000313" key="19">
    <source>
        <dbReference type="Ensembl" id="ENSOCUP00000028233.1"/>
    </source>
</evidence>
<dbReference type="GO" id="GO:0006915">
    <property type="term" value="P:apoptotic process"/>
    <property type="evidence" value="ECO:0007669"/>
    <property type="project" value="UniProtKB-KW"/>
</dbReference>
<dbReference type="FunFam" id="1.20.940.10:FF:000006">
    <property type="entry name" value="steroid receptor RNA activator 1"/>
    <property type="match status" value="1"/>
</dbReference>
<evidence type="ECO:0000256" key="8">
    <source>
        <dbReference type="ARBA" id="ARBA00023163"/>
    </source>
</evidence>
<keyword evidence="8" id="KW-0804">Transcription</keyword>
<dbReference type="Proteomes" id="UP000001811">
    <property type="component" value="Chromosome 15"/>
</dbReference>
<evidence type="ECO:0000256" key="17">
    <source>
        <dbReference type="SAM" id="MobiDB-lite"/>
    </source>
</evidence>
<dbReference type="SMR" id="A0A5F9C588"/>
<evidence type="ECO:0000256" key="5">
    <source>
        <dbReference type="ARBA" id="ARBA00022703"/>
    </source>
</evidence>
<keyword evidence="6" id="KW-0805">Transcription regulation</keyword>
<dbReference type="AlphaFoldDB" id="A0A5F9C588"/>
<feature type="domain" description="SRA1/Sec31" evidence="18">
    <location>
        <begin position="55"/>
        <end position="198"/>
    </location>
</feature>
<organism evidence="19 20">
    <name type="scientific">Oryctolagus cuniculus</name>
    <name type="common">Rabbit</name>
    <dbReference type="NCBI Taxonomy" id="9986"/>
    <lineage>
        <taxon>Eukaryota</taxon>
        <taxon>Metazoa</taxon>
        <taxon>Chordata</taxon>
        <taxon>Craniata</taxon>
        <taxon>Vertebrata</taxon>
        <taxon>Euteleostomi</taxon>
        <taxon>Mammalia</taxon>
        <taxon>Eutheria</taxon>
        <taxon>Euarchontoglires</taxon>
        <taxon>Glires</taxon>
        <taxon>Lagomorpha</taxon>
        <taxon>Leporidae</taxon>
        <taxon>Oryctolagus</taxon>
    </lineage>
</organism>
<evidence type="ECO:0000256" key="12">
    <source>
        <dbReference type="ARBA" id="ARBA00059202"/>
    </source>
</evidence>
<evidence type="ECO:0000256" key="7">
    <source>
        <dbReference type="ARBA" id="ARBA00023159"/>
    </source>
</evidence>
<sequence length="214" mass="23335">SIVCAGGGGGVRFYLTPLCILYSNEGRQNFICPLHYLIFLRVPTSELSPEHPPIGPPTPSKSPRPPSVESCPSSCVVSSSPATEPEALLEDVLRPLDQALKDCCGHTRQQLCDDISRHLALRREQWAGGKLSVPVNKRMVLLAQELSSLQWDAADDIRRSLVVDHVTEVSQWMVGVKRLIAEKKKSLPSEEAANEEKSAAAAENETMSGLQQAP</sequence>
<evidence type="ECO:0000256" key="6">
    <source>
        <dbReference type="ARBA" id="ARBA00023015"/>
    </source>
</evidence>
<dbReference type="GO" id="GO:0005634">
    <property type="term" value="C:nucleus"/>
    <property type="evidence" value="ECO:0007669"/>
    <property type="project" value="UniProtKB-SubCell"/>
</dbReference>
<keyword evidence="10" id="KW-0539">Nucleus</keyword>
<evidence type="ECO:0000259" key="18">
    <source>
        <dbReference type="Pfam" id="PF07304"/>
    </source>
</evidence>
<evidence type="ECO:0000256" key="9">
    <source>
        <dbReference type="ARBA" id="ARBA00023170"/>
    </source>
</evidence>
<evidence type="ECO:0000256" key="14">
    <source>
        <dbReference type="ARBA" id="ARBA00063541"/>
    </source>
</evidence>
<evidence type="ECO:0000256" key="3">
    <source>
        <dbReference type="ARBA" id="ARBA00022490"/>
    </source>
</evidence>
<comment type="subcellular location">
    <subcellularLocation>
        <location evidence="2">Cytoplasm</location>
    </subcellularLocation>
    <subcellularLocation>
        <location evidence="1">Nucleus</location>
    </subcellularLocation>
</comment>
<keyword evidence="3" id="KW-0963">Cytoplasm</keyword>
<dbReference type="GO" id="GO:0003713">
    <property type="term" value="F:transcription coactivator activity"/>
    <property type="evidence" value="ECO:0007669"/>
    <property type="project" value="InterPro"/>
</dbReference>
<reference evidence="19 20" key="1">
    <citation type="journal article" date="2011" name="Nature">
        <title>A high-resolution map of human evolutionary constraint using 29 mammals.</title>
        <authorList>
            <person name="Lindblad-Toh K."/>
            <person name="Garber M."/>
            <person name="Zuk O."/>
            <person name="Lin M.F."/>
            <person name="Parker B.J."/>
            <person name="Washietl S."/>
            <person name="Kheradpour P."/>
            <person name="Ernst J."/>
            <person name="Jordan G."/>
            <person name="Mauceli E."/>
            <person name="Ward L.D."/>
            <person name="Lowe C.B."/>
            <person name="Holloway A.K."/>
            <person name="Clamp M."/>
            <person name="Gnerre S."/>
            <person name="Alfoldi J."/>
            <person name="Beal K."/>
            <person name="Chang J."/>
            <person name="Clawson H."/>
            <person name="Cuff J."/>
            <person name="Di Palma F."/>
            <person name="Fitzgerald S."/>
            <person name="Flicek P."/>
            <person name="Guttman M."/>
            <person name="Hubisz M.J."/>
            <person name="Jaffe D.B."/>
            <person name="Jungreis I."/>
            <person name="Kent W.J."/>
            <person name="Kostka D."/>
            <person name="Lara M."/>
            <person name="Martins A.L."/>
            <person name="Massingham T."/>
            <person name="Moltke I."/>
            <person name="Raney B.J."/>
            <person name="Rasmussen M.D."/>
            <person name="Robinson J."/>
            <person name="Stark A."/>
            <person name="Vilella A.J."/>
            <person name="Wen J."/>
            <person name="Xie X."/>
            <person name="Zody M.C."/>
            <person name="Baldwin J."/>
            <person name="Bloom T."/>
            <person name="Chin C.W."/>
            <person name="Heiman D."/>
            <person name="Nicol R."/>
            <person name="Nusbaum C."/>
            <person name="Young S."/>
            <person name="Wilkinson J."/>
            <person name="Worley K.C."/>
            <person name="Kovar C.L."/>
            <person name="Muzny D.M."/>
            <person name="Gibbs R.A."/>
            <person name="Cree A."/>
            <person name="Dihn H.H."/>
            <person name="Fowler G."/>
            <person name="Jhangiani S."/>
            <person name="Joshi V."/>
            <person name="Lee S."/>
            <person name="Lewis L.R."/>
            <person name="Nazareth L.V."/>
            <person name="Okwuonu G."/>
            <person name="Santibanez J."/>
            <person name="Warren W.C."/>
            <person name="Mardis E.R."/>
            <person name="Weinstock G.M."/>
            <person name="Wilson R.K."/>
            <person name="Delehaunty K."/>
            <person name="Dooling D."/>
            <person name="Fronik C."/>
            <person name="Fulton L."/>
            <person name="Fulton B."/>
            <person name="Graves T."/>
            <person name="Minx P."/>
            <person name="Sodergren E."/>
            <person name="Birney E."/>
            <person name="Margulies E.H."/>
            <person name="Herrero J."/>
            <person name="Green E.D."/>
            <person name="Haussler D."/>
            <person name="Siepel A."/>
            <person name="Goldman N."/>
            <person name="Pollard K.S."/>
            <person name="Pedersen J.S."/>
            <person name="Lander E.S."/>
            <person name="Kellis M."/>
        </authorList>
    </citation>
    <scope>NUCLEOTIDE SEQUENCE [LARGE SCALE GENOMIC DNA]</scope>
    <source>
        <strain evidence="19 20">Thorbecke inbred</strain>
    </source>
</reference>
<evidence type="ECO:0000256" key="2">
    <source>
        <dbReference type="ARBA" id="ARBA00004496"/>
    </source>
</evidence>
<dbReference type="PANTHER" id="PTHR18834">
    <property type="entry name" value="STEROID RECEPTOR RNA ACTIVATOR 1"/>
    <property type="match status" value="1"/>
</dbReference>
<comment type="function">
    <text evidence="12">Functional RNA which acts as a transcriptional coactivator that selectively enhances steroid receptor-mediated transactivation ligand-independently through a mechanism involving the modulating N-terminal domain (AF-1) of steroid receptors. Also mediates transcriptional coactivation of steroid receptors ligand-dependently through the steroid-binding domain (AF-2). Enhances cellular proliferation and differentiation and promotes apoptosis in vivo. May play a role in tumorigenesis.</text>
</comment>
<dbReference type="GeneTree" id="ENSGT00390000001803"/>
<feature type="region of interest" description="Disordered" evidence="17">
    <location>
        <begin position="48"/>
        <end position="72"/>
    </location>
</feature>
<dbReference type="GO" id="GO:0006357">
    <property type="term" value="P:regulation of transcription by RNA polymerase II"/>
    <property type="evidence" value="ECO:0007669"/>
    <property type="project" value="InterPro"/>
</dbReference>
<evidence type="ECO:0000256" key="10">
    <source>
        <dbReference type="ARBA" id="ARBA00023242"/>
    </source>
</evidence>
<evidence type="ECO:0000256" key="16">
    <source>
        <dbReference type="ARBA" id="ARBA00081120"/>
    </source>
</evidence>
<reference evidence="19" key="2">
    <citation type="submission" date="2025-08" db="UniProtKB">
        <authorList>
            <consortium name="Ensembl"/>
        </authorList>
    </citation>
    <scope>IDENTIFICATION</scope>
    <source>
        <strain evidence="19">Thorbecke</strain>
    </source>
</reference>
<keyword evidence="20" id="KW-1185">Reference proteome</keyword>
<name>A0A5F9C588_RABIT</name>
<keyword evidence="9" id="KW-0675">Receptor</keyword>
<keyword evidence="7" id="KW-0010">Activator</keyword>
<evidence type="ECO:0000256" key="13">
    <source>
        <dbReference type="ARBA" id="ARBA00061450"/>
    </source>
</evidence>
<evidence type="ECO:0000256" key="1">
    <source>
        <dbReference type="ARBA" id="ARBA00004123"/>
    </source>
</evidence>
<dbReference type="GO" id="GO:1990904">
    <property type="term" value="C:ribonucleoprotein complex"/>
    <property type="evidence" value="ECO:0007669"/>
    <property type="project" value="UniProtKB-KW"/>
</dbReference>
<dbReference type="GO" id="GO:0005737">
    <property type="term" value="C:cytoplasm"/>
    <property type="evidence" value="ECO:0007669"/>
    <property type="project" value="UniProtKB-SubCell"/>
</dbReference>
<feature type="compositionally biased region" description="Pro residues" evidence="17">
    <location>
        <begin position="50"/>
        <end position="66"/>
    </location>
</feature>
<keyword evidence="4" id="KW-0597">Phosphoprotein</keyword>
<keyword evidence="11" id="KW-0687">Ribonucleoprotein</keyword>
<feature type="region of interest" description="Disordered" evidence="17">
    <location>
        <begin position="185"/>
        <end position="214"/>
    </location>
</feature>
<dbReference type="EMBL" id="AAGW02023222">
    <property type="status" value="NOT_ANNOTATED_CDS"/>
    <property type="molecule type" value="Genomic_DNA"/>
</dbReference>
<dbReference type="PANTHER" id="PTHR18834:SF2">
    <property type="entry name" value="STEROID RECEPTOR RNA ACTIVATOR 1"/>
    <property type="match status" value="1"/>
</dbReference>
<keyword evidence="5" id="KW-0053">Apoptosis</keyword>
<reference evidence="19" key="3">
    <citation type="submission" date="2025-09" db="UniProtKB">
        <authorList>
            <consortium name="Ensembl"/>
        </authorList>
    </citation>
    <scope>IDENTIFICATION</scope>
    <source>
        <strain evidence="19">Thorbecke</strain>
    </source>
</reference>
<feature type="compositionally biased region" description="Basic and acidic residues" evidence="17">
    <location>
        <begin position="185"/>
        <end position="198"/>
    </location>
</feature>
<dbReference type="InParanoid" id="A0A5F9C588"/>
<comment type="similarity">
    <text evidence="13">Belongs to the SRA1 family.</text>
</comment>
<proteinExistence type="inferred from homology"/>
<evidence type="ECO:0000313" key="20">
    <source>
        <dbReference type="Proteomes" id="UP000001811"/>
    </source>
</evidence>